<evidence type="ECO:0000256" key="3">
    <source>
        <dbReference type="ARBA" id="ARBA00022771"/>
    </source>
</evidence>
<feature type="compositionally biased region" description="Basic and acidic residues" evidence="5">
    <location>
        <begin position="454"/>
        <end position="469"/>
    </location>
</feature>
<dbReference type="InterPro" id="IPR004457">
    <property type="entry name" value="Znf_ZPR1"/>
</dbReference>
<evidence type="ECO:0000256" key="4">
    <source>
        <dbReference type="ARBA" id="ARBA00022833"/>
    </source>
</evidence>
<evidence type="ECO:0000256" key="2">
    <source>
        <dbReference type="ARBA" id="ARBA00022723"/>
    </source>
</evidence>
<sequence length="469" mass="52783">MSSSCESNCDDVDQLPMEIESLCVRCKNNGVTRMLLSKIPFYKEVILMSFECPHCGFRNNEMTSGGKVQEHGVRYNLKVVERKDLDRQLVKSEYAMYGIPEVELEVPYGSQCGRAFQSSMVSENFLLYFPVVTTVEGLLCRIQRDVADTIPFQQANQCFSCPEMREKLQSFLAKIAKLSNGEHNFTLILDDPSGNSFIENPNPEKIDDRLAIIRYQRTLQQEKMLGLAPDDSGEPDDEGAPPVWESREAVRNEVLIPVLHFSVDCPNCWHKAETNMKFVNIPFFKEVVIMATCCDNCGYKTNEVKPGGGISDRGMKVTLTLTDEKDLSRDLLKSENCYICIPELELEVGAGILASRFTTVEGLLNSLKEELESSSLFALGDSAVPENKHKMSDLLQKLSEAALGKLPCQLILDDPSGNSYVESLSEHGVDSRLKVEYYERSDEQNEELGLNQMHTDDCEQRISENEVND</sequence>
<dbReference type="GO" id="GO:0008270">
    <property type="term" value="F:zinc ion binding"/>
    <property type="evidence" value="ECO:0007669"/>
    <property type="project" value="UniProtKB-KW"/>
</dbReference>
<comment type="similarity">
    <text evidence="1">Belongs to the ZPR1 family.</text>
</comment>
<dbReference type="EMBL" id="KL367482">
    <property type="protein sequence ID" value="KFD71362.1"/>
    <property type="molecule type" value="Genomic_DNA"/>
</dbReference>
<dbReference type="FunFam" id="2.20.25.420:FF:000001">
    <property type="entry name" value="Zinc finger protein ZPR1"/>
    <property type="match status" value="1"/>
</dbReference>
<organism evidence="7">
    <name type="scientific">Trichuris suis</name>
    <name type="common">pig whipworm</name>
    <dbReference type="NCBI Taxonomy" id="68888"/>
    <lineage>
        <taxon>Eukaryota</taxon>
        <taxon>Metazoa</taxon>
        <taxon>Ecdysozoa</taxon>
        <taxon>Nematoda</taxon>
        <taxon>Enoplea</taxon>
        <taxon>Dorylaimia</taxon>
        <taxon>Trichinellida</taxon>
        <taxon>Trichuridae</taxon>
        <taxon>Trichuris</taxon>
    </lineage>
</organism>
<accession>A0A085NPG6</accession>
<dbReference type="FunFam" id="2.60.120.1040:FF:000006">
    <property type="entry name" value="Zinc finger protein zpr1"/>
    <property type="match status" value="1"/>
</dbReference>
<dbReference type="InterPro" id="IPR042452">
    <property type="entry name" value="ZPR1_Znf1/2"/>
</dbReference>
<feature type="domain" description="Zinc finger ZPR1-type" evidence="6">
    <location>
        <begin position="263"/>
        <end position="423"/>
    </location>
</feature>
<dbReference type="Pfam" id="PF22794">
    <property type="entry name" value="jr-ZPR1"/>
    <property type="match status" value="2"/>
</dbReference>
<evidence type="ECO:0000259" key="6">
    <source>
        <dbReference type="SMART" id="SM00709"/>
    </source>
</evidence>
<dbReference type="Pfam" id="PF03367">
    <property type="entry name" value="Zn_ribbon_ZPR1"/>
    <property type="match status" value="2"/>
</dbReference>
<dbReference type="InterPro" id="IPR056180">
    <property type="entry name" value="ZPR1_jr_dom"/>
</dbReference>
<evidence type="ECO:0000313" key="7">
    <source>
        <dbReference type="EMBL" id="KFD71362.1"/>
    </source>
</evidence>
<dbReference type="GO" id="GO:0005634">
    <property type="term" value="C:nucleus"/>
    <property type="evidence" value="ECO:0007669"/>
    <property type="project" value="TreeGrafter"/>
</dbReference>
<dbReference type="PANTHER" id="PTHR10876:SF0">
    <property type="entry name" value="ZINC FINGER PROTEIN ZPR1"/>
    <property type="match status" value="1"/>
</dbReference>
<feature type="domain" description="Zinc finger ZPR1-type" evidence="6">
    <location>
        <begin position="21"/>
        <end position="200"/>
    </location>
</feature>
<dbReference type="Gene3D" id="2.60.120.1040">
    <property type="entry name" value="ZPR1, A/B domain"/>
    <property type="match status" value="2"/>
</dbReference>
<protein>
    <recommendedName>
        <fullName evidence="6">Zinc finger ZPR1-type domain-containing protein</fullName>
    </recommendedName>
</protein>
<evidence type="ECO:0000256" key="1">
    <source>
        <dbReference type="ARBA" id="ARBA00008354"/>
    </source>
</evidence>
<dbReference type="PANTHER" id="PTHR10876">
    <property type="entry name" value="ZINC FINGER PROTEIN ZPR1"/>
    <property type="match status" value="1"/>
</dbReference>
<name>A0A085NPG6_9BILA</name>
<dbReference type="Gene3D" id="2.20.25.420">
    <property type="entry name" value="ZPR1, zinc finger domain"/>
    <property type="match status" value="2"/>
</dbReference>
<reference evidence="7" key="1">
    <citation type="journal article" date="2014" name="Nat. Genet.">
        <title>Genome and transcriptome of the porcine whipworm Trichuris suis.</title>
        <authorList>
            <person name="Jex A.R."/>
            <person name="Nejsum P."/>
            <person name="Schwarz E.M."/>
            <person name="Hu L."/>
            <person name="Young N.D."/>
            <person name="Hall R.S."/>
            <person name="Korhonen P.K."/>
            <person name="Liao S."/>
            <person name="Thamsborg S."/>
            <person name="Xia J."/>
            <person name="Xu P."/>
            <person name="Wang S."/>
            <person name="Scheerlinck J.P."/>
            <person name="Hofmann A."/>
            <person name="Sternberg P.W."/>
            <person name="Wang J."/>
            <person name="Gasser R.B."/>
        </authorList>
    </citation>
    <scope>NUCLEOTIDE SEQUENCE [LARGE SCALE GENOMIC DNA]</scope>
    <source>
        <strain evidence="7">DCEP-RM93F</strain>
    </source>
</reference>
<gene>
    <name evidence="7" type="ORF">M514_07154</name>
</gene>
<dbReference type="InterPro" id="IPR042451">
    <property type="entry name" value="ZPR1_A/B_dom"/>
</dbReference>
<dbReference type="NCBIfam" id="TIGR00310">
    <property type="entry name" value="ZPR1_znf"/>
    <property type="match status" value="2"/>
</dbReference>
<dbReference type="Proteomes" id="UP000030758">
    <property type="component" value="Unassembled WGS sequence"/>
</dbReference>
<keyword evidence="3" id="KW-0863">Zinc-finger</keyword>
<dbReference type="SMART" id="SM00709">
    <property type="entry name" value="Zpr1"/>
    <property type="match status" value="2"/>
</dbReference>
<keyword evidence="4" id="KW-0862">Zinc</keyword>
<feature type="region of interest" description="Disordered" evidence="5">
    <location>
        <begin position="443"/>
        <end position="469"/>
    </location>
</feature>
<evidence type="ECO:0000256" key="5">
    <source>
        <dbReference type="SAM" id="MobiDB-lite"/>
    </source>
</evidence>
<dbReference type="InterPro" id="IPR040141">
    <property type="entry name" value="ZPR1"/>
</dbReference>
<proteinExistence type="inferred from homology"/>
<dbReference type="FunFam" id="2.20.25.420:FF:000002">
    <property type="entry name" value="Zinc finger protein ZPR1"/>
    <property type="match status" value="1"/>
</dbReference>
<keyword evidence="2" id="KW-0479">Metal-binding</keyword>
<dbReference type="AlphaFoldDB" id="A0A085NPG6"/>